<sequence length="393" mass="45945">MQKTTLLILLSIILTSCGVRTTRNLLTSGNYDQAIENAISNLRSNKDKKGKQDYVYLLEEAFAKAKSRDLNSINLMKKEGNVANLERIYNTYLALDNRQQAITPILPLKILKLGRNAIFPFDNYNTELIESKNALTTYLYISSKNLMNSKNKMDYRKAYDDFDYINQLSPNYKDVLRLREEAQFKGTDFVLVYTRNETNMIIPARLQNELLDFNTYGLNDKWTVYHSKKTIGTNYDYEMAINFRDIQISPEQIKEREFIKERQIKDGQRKLLDAKGKVVIDDKGKEVWVDNIVKATVRIFEVRQFKSSAIAAKVDFYDTRNKQLLQSFPISSQYIFENIYSNYKGDRRAADDNYLTYFNNRVVPFPDSQQMIYDTGEDLKQKIKAIITQNRFN</sequence>
<dbReference type="EMBL" id="CP020918">
    <property type="protein sequence ID" value="AWG22009.1"/>
    <property type="molecule type" value="Genomic_DNA"/>
</dbReference>
<dbReference type="Proteomes" id="UP000244527">
    <property type="component" value="Chromosome"/>
</dbReference>
<dbReference type="PROSITE" id="PS51257">
    <property type="entry name" value="PROKAR_LIPOPROTEIN"/>
    <property type="match status" value="1"/>
</dbReference>
<dbReference type="OrthoDB" id="1489643at2"/>
<evidence type="ECO:0000313" key="1">
    <source>
        <dbReference type="EMBL" id="AWG22009.1"/>
    </source>
</evidence>
<dbReference type="AlphaFoldDB" id="A0A2S1LE40"/>
<proteinExistence type="predicted"/>
<reference evidence="1 2" key="1">
    <citation type="submission" date="2017-04" db="EMBL/GenBank/DDBJ databases">
        <title>Compelte genome sequence of WV33.</title>
        <authorList>
            <person name="Lee P.C."/>
        </authorList>
    </citation>
    <scope>NUCLEOTIDE SEQUENCE [LARGE SCALE GENOMIC DNA]</scope>
    <source>
        <strain evidence="1 2">WV33</strain>
    </source>
</reference>
<evidence type="ECO:0008006" key="3">
    <source>
        <dbReference type="Google" id="ProtNLM"/>
    </source>
</evidence>
<evidence type="ECO:0000313" key="2">
    <source>
        <dbReference type="Proteomes" id="UP000244527"/>
    </source>
</evidence>
<accession>A0A2S1LE40</accession>
<protein>
    <recommendedName>
        <fullName evidence="3">Lipoprotein</fullName>
    </recommendedName>
</protein>
<dbReference type="KEGG" id="ffa:FFWV33_11025"/>
<dbReference type="RefSeq" id="WP_108740941.1">
    <property type="nucleotide sequence ID" value="NZ_CP020918.1"/>
</dbReference>
<keyword evidence="2" id="KW-1185">Reference proteome</keyword>
<organism evidence="1 2">
    <name type="scientific">Flavobacterium faecale</name>
    <dbReference type="NCBI Taxonomy" id="1355330"/>
    <lineage>
        <taxon>Bacteria</taxon>
        <taxon>Pseudomonadati</taxon>
        <taxon>Bacteroidota</taxon>
        <taxon>Flavobacteriia</taxon>
        <taxon>Flavobacteriales</taxon>
        <taxon>Flavobacteriaceae</taxon>
        <taxon>Flavobacterium</taxon>
    </lineage>
</organism>
<name>A0A2S1LE40_9FLAO</name>
<gene>
    <name evidence="1" type="ORF">FFWV33_11025</name>
</gene>